<sequence>MPSSDFPTPAAAAPSPGPANLLLPEPANELLPEPTYEASPIPAYEVPPKAASASEVPVAPLSQQNYAMPKCTLETERRQQRRIQSKPNIGEVLPTP</sequence>
<organism evidence="2 3">
    <name type="scientific">Drouetiella hepatica Uher 2000/2452</name>
    <dbReference type="NCBI Taxonomy" id="904376"/>
    <lineage>
        <taxon>Bacteria</taxon>
        <taxon>Bacillati</taxon>
        <taxon>Cyanobacteriota</taxon>
        <taxon>Cyanophyceae</taxon>
        <taxon>Oculatellales</taxon>
        <taxon>Oculatellaceae</taxon>
        <taxon>Drouetiella</taxon>
    </lineage>
</organism>
<proteinExistence type="predicted"/>
<evidence type="ECO:0000313" key="3">
    <source>
        <dbReference type="Proteomes" id="UP000757435"/>
    </source>
</evidence>
<gene>
    <name evidence="2" type="ORF">KME15_18845</name>
</gene>
<accession>A0A951QFC1</accession>
<reference evidence="2" key="1">
    <citation type="submission" date="2021-05" db="EMBL/GenBank/DDBJ databases">
        <authorList>
            <person name="Pietrasiak N."/>
            <person name="Ward R."/>
            <person name="Stajich J.E."/>
            <person name="Kurbessoian T."/>
        </authorList>
    </citation>
    <scope>NUCLEOTIDE SEQUENCE</scope>
    <source>
        <strain evidence="2">UHER 2000/2452</strain>
    </source>
</reference>
<name>A0A951QFC1_9CYAN</name>
<feature type="region of interest" description="Disordered" evidence="1">
    <location>
        <begin position="1"/>
        <end position="96"/>
    </location>
</feature>
<dbReference type="Proteomes" id="UP000757435">
    <property type="component" value="Unassembled WGS sequence"/>
</dbReference>
<comment type="caution">
    <text evidence="2">The sequence shown here is derived from an EMBL/GenBank/DDBJ whole genome shotgun (WGS) entry which is preliminary data.</text>
</comment>
<reference evidence="2" key="2">
    <citation type="journal article" date="2022" name="Microbiol. Resour. Announc.">
        <title>Metagenome Sequencing to Explore Phylogenomics of Terrestrial Cyanobacteria.</title>
        <authorList>
            <person name="Ward R.D."/>
            <person name="Stajich J.E."/>
            <person name="Johansen J.R."/>
            <person name="Huntemann M."/>
            <person name="Clum A."/>
            <person name="Foster B."/>
            <person name="Foster B."/>
            <person name="Roux S."/>
            <person name="Palaniappan K."/>
            <person name="Varghese N."/>
            <person name="Mukherjee S."/>
            <person name="Reddy T.B.K."/>
            <person name="Daum C."/>
            <person name="Copeland A."/>
            <person name="Chen I.A."/>
            <person name="Ivanova N.N."/>
            <person name="Kyrpides N.C."/>
            <person name="Shapiro N."/>
            <person name="Eloe-Fadrosh E.A."/>
            <person name="Pietrasiak N."/>
        </authorList>
    </citation>
    <scope>NUCLEOTIDE SEQUENCE</scope>
    <source>
        <strain evidence="2">UHER 2000/2452</strain>
    </source>
</reference>
<protein>
    <submittedName>
        <fullName evidence="2">Uncharacterized protein</fullName>
    </submittedName>
</protein>
<dbReference type="AlphaFoldDB" id="A0A951QFC1"/>
<evidence type="ECO:0000256" key="1">
    <source>
        <dbReference type="SAM" id="MobiDB-lite"/>
    </source>
</evidence>
<feature type="compositionally biased region" description="Low complexity" evidence="1">
    <location>
        <begin position="1"/>
        <end position="34"/>
    </location>
</feature>
<dbReference type="EMBL" id="JAHHHD010000025">
    <property type="protein sequence ID" value="MBW4660736.1"/>
    <property type="molecule type" value="Genomic_DNA"/>
</dbReference>
<evidence type="ECO:0000313" key="2">
    <source>
        <dbReference type="EMBL" id="MBW4660736.1"/>
    </source>
</evidence>